<keyword evidence="3" id="KW-0238">DNA-binding</keyword>
<accession>A0ABT0MU96</accession>
<dbReference type="PANTHER" id="PTHR30408:SF12">
    <property type="entry name" value="TYPE I RESTRICTION ENZYME MJAVIII SPECIFICITY SUBUNIT"/>
    <property type="match status" value="1"/>
</dbReference>
<dbReference type="GO" id="GO:0016787">
    <property type="term" value="F:hydrolase activity"/>
    <property type="evidence" value="ECO:0007669"/>
    <property type="project" value="UniProtKB-KW"/>
</dbReference>
<evidence type="ECO:0000313" key="5">
    <source>
        <dbReference type="EMBL" id="MCL2893122.1"/>
    </source>
</evidence>
<comment type="caution">
    <text evidence="5">The sequence shown here is derived from an EMBL/GenBank/DDBJ whole genome shotgun (WGS) entry which is preliminary data.</text>
</comment>
<dbReference type="Gene3D" id="3.90.220.20">
    <property type="entry name" value="DNA methylase specificity domains"/>
    <property type="match status" value="2"/>
</dbReference>
<dbReference type="Pfam" id="PF01420">
    <property type="entry name" value="Methylase_S"/>
    <property type="match status" value="2"/>
</dbReference>
<dbReference type="InterPro" id="IPR052021">
    <property type="entry name" value="Type-I_RS_S_subunit"/>
</dbReference>
<evidence type="ECO:0000256" key="3">
    <source>
        <dbReference type="ARBA" id="ARBA00023125"/>
    </source>
</evidence>
<dbReference type="InterPro" id="IPR000055">
    <property type="entry name" value="Restrct_endonuc_typeI_TRD"/>
</dbReference>
<feature type="domain" description="Type I restriction modification DNA specificity" evidence="4">
    <location>
        <begin position="197"/>
        <end position="359"/>
    </location>
</feature>
<name>A0ABT0MU96_9GAMM</name>
<dbReference type="Proteomes" id="UP001203069">
    <property type="component" value="Unassembled WGS sequence"/>
</dbReference>
<reference evidence="5 6" key="1">
    <citation type="submission" date="2022-02" db="EMBL/GenBank/DDBJ databases">
        <title>Description of Brenneria tiliae sp. nov. isolated from symptomatic Tilia x moltkei and Tilia x europaea trees in the UK.</title>
        <authorList>
            <person name="Kile H."/>
        </authorList>
    </citation>
    <scope>NUCLEOTIDE SEQUENCE [LARGE SCALE GENOMIC DNA]</scope>
    <source>
        <strain evidence="5 6">MC1SB4.1</strain>
    </source>
</reference>
<dbReference type="EC" id="3.1.21.-" evidence="5"/>
<keyword evidence="5" id="KW-0255">Endonuclease</keyword>
<evidence type="ECO:0000259" key="4">
    <source>
        <dbReference type="Pfam" id="PF01420"/>
    </source>
</evidence>
<organism evidence="5 6">
    <name type="scientific">Brenneria tiliae</name>
    <dbReference type="NCBI Taxonomy" id="2914984"/>
    <lineage>
        <taxon>Bacteria</taxon>
        <taxon>Pseudomonadati</taxon>
        <taxon>Pseudomonadota</taxon>
        <taxon>Gammaproteobacteria</taxon>
        <taxon>Enterobacterales</taxon>
        <taxon>Pectobacteriaceae</taxon>
        <taxon>Brenneria</taxon>
    </lineage>
</organism>
<evidence type="ECO:0000313" key="6">
    <source>
        <dbReference type="Proteomes" id="UP001203069"/>
    </source>
</evidence>
<dbReference type="GO" id="GO:0004519">
    <property type="term" value="F:endonuclease activity"/>
    <property type="evidence" value="ECO:0007669"/>
    <property type="project" value="UniProtKB-KW"/>
</dbReference>
<dbReference type="RefSeq" id="WP_249244657.1">
    <property type="nucleotide sequence ID" value="NZ_JAKPBZ010000110.1"/>
</dbReference>
<gene>
    <name evidence="5" type="ORF">MFP26_10545</name>
</gene>
<keyword evidence="5" id="KW-0378">Hydrolase</keyword>
<dbReference type="PANTHER" id="PTHR30408">
    <property type="entry name" value="TYPE-1 RESTRICTION ENZYME ECOKI SPECIFICITY PROTEIN"/>
    <property type="match status" value="1"/>
</dbReference>
<dbReference type="CDD" id="cd17278">
    <property type="entry name" value="RMtype1_S_LdeBORF1052P-TRD2-CR2"/>
    <property type="match status" value="1"/>
</dbReference>
<feature type="domain" description="Type I restriction modification DNA specificity" evidence="4">
    <location>
        <begin position="3"/>
        <end position="167"/>
    </location>
</feature>
<comment type="similarity">
    <text evidence="1">Belongs to the type-I restriction system S methylase family.</text>
</comment>
<protein>
    <submittedName>
        <fullName evidence="5">Restriction endonuclease subunit S</fullName>
        <ecNumber evidence="5">3.1.21.-</ecNumber>
    </submittedName>
</protein>
<keyword evidence="5" id="KW-0540">Nuclease</keyword>
<dbReference type="EMBL" id="JAKPBZ010000110">
    <property type="protein sequence ID" value="MCL2893122.1"/>
    <property type="molecule type" value="Genomic_DNA"/>
</dbReference>
<evidence type="ECO:0000256" key="1">
    <source>
        <dbReference type="ARBA" id="ARBA00010923"/>
    </source>
</evidence>
<keyword evidence="2" id="KW-0680">Restriction system</keyword>
<proteinExistence type="inferred from homology"/>
<sequence length="397" mass="43637">MSWPSGRVSDIAEVISGFAFKSEWFGTGKAKVIRIGDLKNGRIDINGAATFDENANQVREQFIIRRGDILMALSGATVGKTAVADSEAEGAYLNQRVAIIRGKCHENTEYLKYVFSGSLLKKLLLNAGGAAQPNLSPKDLAVMEIPLPPLPEQKRIAGILGKIDAISRKRQLAAQRADELLRAVFLDRFGDPETKGWEFTTVGNMAAKYKGSMRTGPFGSDLKHSEFISEGISVLGIDNAVNNTFKWGKERFISQEKYEQLKRYTVNPGDVLITIMGTCGRCAVVPDDIPLAINTKHLCCITLDKNKCLPSFLHTYFLVHPISRRYLGQVAKGAIMDGLNLGMIKEMPIPIVPINEQKKYEAISIKVAQLIANQNEGNEATKKSFLSISQKAFSGKL</sequence>
<keyword evidence="6" id="KW-1185">Reference proteome</keyword>
<evidence type="ECO:0000256" key="2">
    <source>
        <dbReference type="ARBA" id="ARBA00022747"/>
    </source>
</evidence>
<dbReference type="InterPro" id="IPR044946">
    <property type="entry name" value="Restrct_endonuc_typeI_TRD_sf"/>
</dbReference>
<dbReference type="SUPFAM" id="SSF116734">
    <property type="entry name" value="DNA methylase specificity domain"/>
    <property type="match status" value="2"/>
</dbReference>